<dbReference type="Proteomes" id="UP000501451">
    <property type="component" value="Chromosome"/>
</dbReference>
<accession>A0A6G7KAX7</accession>
<dbReference type="RefSeq" id="WP_166162626.1">
    <property type="nucleotide sequence ID" value="NZ_CP049740.1"/>
</dbReference>
<organism evidence="1 2">
    <name type="scientific">Jeotgalibaca arthritidis</name>
    <dbReference type="NCBI Taxonomy" id="1868794"/>
    <lineage>
        <taxon>Bacteria</taxon>
        <taxon>Bacillati</taxon>
        <taxon>Bacillota</taxon>
        <taxon>Bacilli</taxon>
        <taxon>Lactobacillales</taxon>
        <taxon>Carnobacteriaceae</taxon>
        <taxon>Jeotgalibaca</taxon>
    </lineage>
</organism>
<dbReference type="InterPro" id="IPR012338">
    <property type="entry name" value="Beta-lactam/transpept-like"/>
</dbReference>
<dbReference type="SUPFAM" id="SSF56601">
    <property type="entry name" value="beta-lactamase/transpeptidase-like"/>
    <property type="match status" value="1"/>
</dbReference>
<reference evidence="1 2" key="1">
    <citation type="journal article" date="2017" name="Int. J. Syst. Evol. Microbiol.">
        <title>Jeotgalibaca porci sp. nov. and Jeotgalibaca arthritidis sp. nov., isolated from pigs, and emended description of the genus Jeotgalibaca.</title>
        <authorList>
            <person name="Zamora L."/>
            <person name="Perez-Sancho M."/>
            <person name="Dominguez L."/>
            <person name="Fernandez-Garayzabal J.F."/>
            <person name="Vela A.I."/>
        </authorList>
    </citation>
    <scope>NUCLEOTIDE SEQUENCE [LARGE SCALE GENOMIC DNA]</scope>
    <source>
        <strain evidence="1 2">CECT 9157</strain>
    </source>
</reference>
<keyword evidence="2" id="KW-1185">Reference proteome</keyword>
<dbReference type="AlphaFoldDB" id="A0A6G7KAX7"/>
<dbReference type="EMBL" id="CP049740">
    <property type="protein sequence ID" value="QII82382.1"/>
    <property type="molecule type" value="Genomic_DNA"/>
</dbReference>
<proteinExistence type="predicted"/>
<evidence type="ECO:0000313" key="2">
    <source>
        <dbReference type="Proteomes" id="UP000501451"/>
    </source>
</evidence>
<gene>
    <name evidence="1" type="ORF">G7057_08010</name>
</gene>
<name>A0A6G7KAX7_9LACT</name>
<sequence length="74" mass="8452">MRKQFIIKKLNEKQKKLQFSGNVRVIQNSDSFTCNFGYANLPEKLENKAHTRFGIASGSKIFTAISICQLVEQD</sequence>
<dbReference type="KEGG" id="jar:G7057_08010"/>
<dbReference type="GO" id="GO:0016787">
    <property type="term" value="F:hydrolase activity"/>
    <property type="evidence" value="ECO:0007669"/>
    <property type="project" value="UniProtKB-KW"/>
</dbReference>
<keyword evidence="1" id="KW-0378">Hydrolase</keyword>
<protein>
    <submittedName>
        <fullName evidence="1">Serine hydrolase</fullName>
    </submittedName>
</protein>
<dbReference type="Gene3D" id="3.40.710.10">
    <property type="entry name" value="DD-peptidase/beta-lactamase superfamily"/>
    <property type="match status" value="1"/>
</dbReference>
<evidence type="ECO:0000313" key="1">
    <source>
        <dbReference type="EMBL" id="QII82382.1"/>
    </source>
</evidence>